<dbReference type="Pfam" id="PF12854">
    <property type="entry name" value="PPR_1"/>
    <property type="match status" value="1"/>
</dbReference>
<proteinExistence type="inferred from homology"/>
<evidence type="ECO:0000256" key="1">
    <source>
        <dbReference type="ARBA" id="ARBA00022737"/>
    </source>
</evidence>
<dbReference type="GO" id="GO:0048731">
    <property type="term" value="P:system development"/>
    <property type="evidence" value="ECO:0007669"/>
    <property type="project" value="UniProtKB-ARBA"/>
</dbReference>
<accession>A0A1U7ZM84</accession>
<organism evidence="3 4">
    <name type="scientific">Nelumbo nucifera</name>
    <name type="common">Sacred lotus</name>
    <dbReference type="NCBI Taxonomy" id="4432"/>
    <lineage>
        <taxon>Eukaryota</taxon>
        <taxon>Viridiplantae</taxon>
        <taxon>Streptophyta</taxon>
        <taxon>Embryophyta</taxon>
        <taxon>Tracheophyta</taxon>
        <taxon>Spermatophyta</taxon>
        <taxon>Magnoliopsida</taxon>
        <taxon>Proteales</taxon>
        <taxon>Nelumbonaceae</taxon>
        <taxon>Nelumbo</taxon>
    </lineage>
</organism>
<dbReference type="GO" id="GO:0009451">
    <property type="term" value="P:RNA modification"/>
    <property type="evidence" value="ECO:0007669"/>
    <property type="project" value="InterPro"/>
</dbReference>
<reference evidence="4" key="1">
    <citation type="submission" date="2025-08" db="UniProtKB">
        <authorList>
            <consortium name="RefSeq"/>
        </authorList>
    </citation>
    <scope>IDENTIFICATION</scope>
</reference>
<keyword evidence="3" id="KW-1185">Reference proteome</keyword>
<dbReference type="PANTHER" id="PTHR47926:SF463">
    <property type="entry name" value="PENTATRICOPEPTIDE REPEAT-CONTAINING PROTEIN"/>
    <property type="match status" value="1"/>
</dbReference>
<comment type="similarity">
    <text evidence="2">Belongs to the PPR family. PCMP-E subfamily.</text>
</comment>
<dbReference type="Gene3D" id="1.25.40.10">
    <property type="entry name" value="Tetratricopeptide repeat domain"/>
    <property type="match status" value="4"/>
</dbReference>
<dbReference type="KEGG" id="nnu:104595935"/>
<dbReference type="RefSeq" id="XP_010255189.1">
    <property type="nucleotide sequence ID" value="XM_010256887.1"/>
</dbReference>
<dbReference type="FunFam" id="1.25.40.10:FF:000470">
    <property type="entry name" value="Pentatricopeptide repeat-containing protein At5g66520"/>
    <property type="match status" value="1"/>
</dbReference>
<gene>
    <name evidence="4" type="primary">LOC104595935</name>
</gene>
<dbReference type="Proteomes" id="UP000189703">
    <property type="component" value="Unplaced"/>
</dbReference>
<evidence type="ECO:0000313" key="4">
    <source>
        <dbReference type="RefSeq" id="XP_010255189.1"/>
    </source>
</evidence>
<dbReference type="GO" id="GO:0003723">
    <property type="term" value="F:RNA binding"/>
    <property type="evidence" value="ECO:0007669"/>
    <property type="project" value="InterPro"/>
</dbReference>
<dbReference type="FunFam" id="1.25.40.10:FF:000125">
    <property type="entry name" value="Pentatricopeptide repeat-containing protein"/>
    <property type="match status" value="1"/>
</dbReference>
<dbReference type="NCBIfam" id="TIGR00756">
    <property type="entry name" value="PPR"/>
    <property type="match status" value="6"/>
</dbReference>
<protein>
    <submittedName>
        <fullName evidence="4">Pentatricopeptide repeat-containing protein At5g66520-like</fullName>
    </submittedName>
</protein>
<dbReference type="Pfam" id="PF20431">
    <property type="entry name" value="E_motif"/>
    <property type="match status" value="1"/>
</dbReference>
<dbReference type="InterPro" id="IPR046960">
    <property type="entry name" value="PPR_At4g14850-like_plant"/>
</dbReference>
<dbReference type="PROSITE" id="PS51375">
    <property type="entry name" value="PPR"/>
    <property type="match status" value="5"/>
</dbReference>
<dbReference type="InterPro" id="IPR002885">
    <property type="entry name" value="PPR_rpt"/>
</dbReference>
<dbReference type="AlphaFoldDB" id="A0A1U7ZM84"/>
<keyword evidence="1" id="KW-0677">Repeat</keyword>
<dbReference type="FunFam" id="1.25.40.10:FF:000334">
    <property type="entry name" value="Pentatricopeptide repeat-containing protein"/>
    <property type="match status" value="1"/>
</dbReference>
<evidence type="ECO:0000256" key="2">
    <source>
        <dbReference type="ARBA" id="ARBA00061659"/>
    </source>
</evidence>
<dbReference type="Pfam" id="PF13041">
    <property type="entry name" value="PPR_2"/>
    <property type="match status" value="2"/>
</dbReference>
<dbReference type="eggNOG" id="KOG4197">
    <property type="taxonomic scope" value="Eukaryota"/>
</dbReference>
<sequence>MASGYLARKMALLHHPKLSQALDAFTNMSEFKQTHAHIITSGLFKDIFTTARLLAFAAISESGSLSYAEILFDQIKHPTLFMYNSMIRGFSQSTKPLESLKYYVRMLRVGISPDNFTFPFLIRSCSISSLLFQGQLLHAHAIKCGLVFDVFILNNMINMYAACGELNSARLLFEECFSIVDVVSWTTLVTGYSNSGDIDVAREFFDQMPYRNLVSWNAVIAGYAHCGKIEEARKMFDEMPERNVASWSTMISGYAQSGFCKEALELFGEMVGARIIPNEPALVSTVSACAQHKELEKGLLVHNYIKEQKFDINVTLGTALVDMYGKCGSIEKALEVFSEMPIKNVLSWNSMIAGLSMNGCGKQAMSLFWRMQMIGPTPNAITFIGVLSGCSHSGLVDEGRYIFNLMTQKYHIKPQLEHYGCIVDLLGRAGLIKEALDFIDGMPVQPHAGLWGALVGACSIHGDVKLGEEVGKHLIELEPHHSGRYVLLSNIFAAAKRWDDAAMVRNLLKERRVFKTAGSSMVETWS</sequence>
<dbReference type="OrthoDB" id="330671at2759"/>
<name>A0A1U7ZM84_NELNU</name>
<dbReference type="PANTHER" id="PTHR47926">
    <property type="entry name" value="PENTATRICOPEPTIDE REPEAT-CONTAINING PROTEIN"/>
    <property type="match status" value="1"/>
</dbReference>
<dbReference type="OMA" id="WFFEAMP"/>
<evidence type="ECO:0000313" key="3">
    <source>
        <dbReference type="Proteomes" id="UP000189703"/>
    </source>
</evidence>
<dbReference type="InterPro" id="IPR046848">
    <property type="entry name" value="E_motif"/>
</dbReference>
<dbReference type="GeneID" id="104595935"/>
<dbReference type="Pfam" id="PF01535">
    <property type="entry name" value="PPR"/>
    <property type="match status" value="4"/>
</dbReference>
<dbReference type="InterPro" id="IPR011990">
    <property type="entry name" value="TPR-like_helical_dom_sf"/>
</dbReference>